<evidence type="ECO:0000256" key="1">
    <source>
        <dbReference type="SAM" id="Phobius"/>
    </source>
</evidence>
<proteinExistence type="predicted"/>
<feature type="transmembrane region" description="Helical" evidence="1">
    <location>
        <begin position="50"/>
        <end position="73"/>
    </location>
</feature>
<dbReference type="OrthoDB" id="419711at2759"/>
<reference evidence="2 3" key="1">
    <citation type="journal article" date="2020" name="IScience">
        <title>Genome Sequencing of the Endangered Kingdonia uniflora (Circaeasteraceae, Ranunculales) Reveals Potential Mechanisms of Evolutionary Specialization.</title>
        <authorList>
            <person name="Sun Y."/>
            <person name="Deng T."/>
            <person name="Zhang A."/>
            <person name="Moore M.J."/>
            <person name="Landis J.B."/>
            <person name="Lin N."/>
            <person name="Zhang H."/>
            <person name="Zhang X."/>
            <person name="Huang J."/>
            <person name="Zhang X."/>
            <person name="Sun H."/>
            <person name="Wang H."/>
        </authorList>
    </citation>
    <scope>NUCLEOTIDE SEQUENCE [LARGE SCALE GENOMIC DNA]</scope>
    <source>
        <strain evidence="2">TB1705</strain>
        <tissue evidence="2">Leaf</tissue>
    </source>
</reference>
<name>A0A7J7NB63_9MAGN</name>
<keyword evidence="1" id="KW-1133">Transmembrane helix</keyword>
<organism evidence="2 3">
    <name type="scientific">Kingdonia uniflora</name>
    <dbReference type="NCBI Taxonomy" id="39325"/>
    <lineage>
        <taxon>Eukaryota</taxon>
        <taxon>Viridiplantae</taxon>
        <taxon>Streptophyta</taxon>
        <taxon>Embryophyta</taxon>
        <taxon>Tracheophyta</taxon>
        <taxon>Spermatophyta</taxon>
        <taxon>Magnoliopsida</taxon>
        <taxon>Ranunculales</taxon>
        <taxon>Circaeasteraceae</taxon>
        <taxon>Kingdonia</taxon>
    </lineage>
</organism>
<keyword evidence="3" id="KW-1185">Reference proteome</keyword>
<dbReference type="PANTHER" id="PTHR12242">
    <property type="entry name" value="OS02G0130600 PROTEIN-RELATED"/>
    <property type="match status" value="1"/>
</dbReference>
<keyword evidence="1" id="KW-0472">Membrane</keyword>
<evidence type="ECO:0000313" key="3">
    <source>
        <dbReference type="Proteomes" id="UP000541444"/>
    </source>
</evidence>
<dbReference type="PANTHER" id="PTHR12242:SF22">
    <property type="entry name" value="OS02G0130600 PROTEIN"/>
    <property type="match status" value="1"/>
</dbReference>
<feature type="transmembrane region" description="Helical" evidence="1">
    <location>
        <begin position="194"/>
        <end position="215"/>
    </location>
</feature>
<feature type="transmembrane region" description="Helical" evidence="1">
    <location>
        <begin position="79"/>
        <end position="101"/>
    </location>
</feature>
<dbReference type="EMBL" id="JACGCM010000940">
    <property type="protein sequence ID" value="KAF6164098.1"/>
    <property type="molecule type" value="Genomic_DNA"/>
</dbReference>
<keyword evidence="1" id="KW-0812">Transmembrane</keyword>
<dbReference type="GO" id="GO:0016020">
    <property type="term" value="C:membrane"/>
    <property type="evidence" value="ECO:0007669"/>
    <property type="project" value="TreeGrafter"/>
</dbReference>
<comment type="caution">
    <text evidence="2">The sequence shown here is derived from an EMBL/GenBank/DDBJ whole genome shotgun (WGS) entry which is preliminary data.</text>
</comment>
<dbReference type="AlphaFoldDB" id="A0A7J7NB63"/>
<feature type="transmembrane region" description="Helical" evidence="1">
    <location>
        <begin position="169"/>
        <end position="188"/>
    </location>
</feature>
<protein>
    <submittedName>
        <fullName evidence="2">Uncharacterized protein</fullName>
    </submittedName>
</protein>
<evidence type="ECO:0000313" key="2">
    <source>
        <dbReference type="EMBL" id="KAF6164098.1"/>
    </source>
</evidence>
<feature type="transmembrane region" description="Helical" evidence="1">
    <location>
        <begin position="227"/>
        <end position="252"/>
    </location>
</feature>
<gene>
    <name evidence="2" type="ORF">GIB67_017682</name>
</gene>
<dbReference type="Proteomes" id="UP000541444">
    <property type="component" value="Unassembled WGS sequence"/>
</dbReference>
<feature type="transmembrane region" description="Helical" evidence="1">
    <location>
        <begin position="264"/>
        <end position="284"/>
    </location>
</feature>
<sequence>MVVATITIWRNEGFRKAPKLGRPEETLEEMKWCLYEDEAWKPCLKDIHPVWLLGFRVIGFFLLLTLLIVNVAVDGGGILFYYTQWTFGLVTIYFGLGSLLSMHGCYKYRNKVGGDTLETDAEQGTYMASVNNTNVHNIAKNTGPDELVHVRQTAGIWGYVFQVIFQMNAGAVMLTDFVFWLIIVPFLAIKDYDLNILLIGMHSINAVFLLGDAALNSLRFPWFRIAYFLLWTAIFVIFQWAVHACVSIWWPYPFLDLASPYAPVWYMVVGLMHIPCYAFFALLIRMKHILWTRWFPQSYQCSI</sequence>
<accession>A0A7J7NB63</accession>